<reference evidence="7 8" key="1">
    <citation type="submission" date="2019-06" db="EMBL/GenBank/DDBJ databases">
        <title>Whole genome shotgun sequence of Cellulomonas uda NBRC 3747.</title>
        <authorList>
            <person name="Hosoyama A."/>
            <person name="Uohara A."/>
            <person name="Ohji S."/>
            <person name="Ichikawa N."/>
        </authorList>
    </citation>
    <scope>NUCLEOTIDE SEQUENCE [LARGE SCALE GENOMIC DNA]</scope>
    <source>
        <strain evidence="7 8">NBRC 3747</strain>
    </source>
</reference>
<comment type="subcellular location">
    <subcellularLocation>
        <location evidence="1">Cell membrane</location>
        <topology evidence="1">Multi-pass membrane protein</topology>
    </subcellularLocation>
</comment>
<accession>A0A4Y3KEQ4</accession>
<keyword evidence="8" id="KW-1185">Reference proteome</keyword>
<evidence type="ECO:0000313" key="7">
    <source>
        <dbReference type="EMBL" id="GEA82433.1"/>
    </source>
</evidence>
<feature type="transmembrane region" description="Helical" evidence="6">
    <location>
        <begin position="79"/>
        <end position="100"/>
    </location>
</feature>
<feature type="transmembrane region" description="Helical" evidence="6">
    <location>
        <begin position="126"/>
        <end position="148"/>
    </location>
</feature>
<organism evidence="7 8">
    <name type="scientific">Cellulomonas uda</name>
    <dbReference type="NCBI Taxonomy" id="1714"/>
    <lineage>
        <taxon>Bacteria</taxon>
        <taxon>Bacillati</taxon>
        <taxon>Actinomycetota</taxon>
        <taxon>Actinomycetes</taxon>
        <taxon>Micrococcales</taxon>
        <taxon>Cellulomonadaceae</taxon>
        <taxon>Cellulomonas</taxon>
    </lineage>
</organism>
<protein>
    <recommendedName>
        <fullName evidence="9">Lysine transporter LysE</fullName>
    </recommendedName>
</protein>
<dbReference type="PANTHER" id="PTHR30086">
    <property type="entry name" value="ARGININE EXPORTER PROTEIN ARGO"/>
    <property type="match status" value="1"/>
</dbReference>
<feature type="transmembrane region" description="Helical" evidence="6">
    <location>
        <begin position="46"/>
        <end position="67"/>
    </location>
</feature>
<evidence type="ECO:0000256" key="1">
    <source>
        <dbReference type="ARBA" id="ARBA00004651"/>
    </source>
</evidence>
<feature type="transmembrane region" description="Helical" evidence="6">
    <location>
        <begin position="155"/>
        <end position="178"/>
    </location>
</feature>
<dbReference type="RefSeq" id="WP_166772072.1">
    <property type="nucleotide sequence ID" value="NZ_BJLP01000061.1"/>
</dbReference>
<proteinExistence type="predicted"/>
<evidence type="ECO:0008006" key="9">
    <source>
        <dbReference type="Google" id="ProtNLM"/>
    </source>
</evidence>
<dbReference type="GO" id="GO:0005886">
    <property type="term" value="C:plasma membrane"/>
    <property type="evidence" value="ECO:0007669"/>
    <property type="project" value="UniProtKB-SubCell"/>
</dbReference>
<evidence type="ECO:0000313" key="8">
    <source>
        <dbReference type="Proteomes" id="UP000315842"/>
    </source>
</evidence>
<evidence type="ECO:0000256" key="4">
    <source>
        <dbReference type="ARBA" id="ARBA00022989"/>
    </source>
</evidence>
<keyword evidence="4 6" id="KW-1133">Transmembrane helix</keyword>
<dbReference type="Pfam" id="PF01810">
    <property type="entry name" value="LysE"/>
    <property type="match status" value="1"/>
</dbReference>
<dbReference type="GO" id="GO:0015171">
    <property type="term" value="F:amino acid transmembrane transporter activity"/>
    <property type="evidence" value="ECO:0007669"/>
    <property type="project" value="TreeGrafter"/>
</dbReference>
<keyword evidence="2" id="KW-1003">Cell membrane</keyword>
<dbReference type="PANTHER" id="PTHR30086:SF20">
    <property type="entry name" value="ARGININE EXPORTER PROTEIN ARGO-RELATED"/>
    <property type="match status" value="1"/>
</dbReference>
<evidence type="ECO:0000256" key="6">
    <source>
        <dbReference type="SAM" id="Phobius"/>
    </source>
</evidence>
<name>A0A4Y3KEQ4_CELUD</name>
<evidence type="ECO:0000256" key="5">
    <source>
        <dbReference type="ARBA" id="ARBA00023136"/>
    </source>
</evidence>
<comment type="caution">
    <text evidence="7">The sequence shown here is derived from an EMBL/GenBank/DDBJ whole genome shotgun (WGS) entry which is preliminary data.</text>
</comment>
<keyword evidence="3 6" id="KW-0812">Transmembrane</keyword>
<feature type="transmembrane region" description="Helical" evidence="6">
    <location>
        <begin position="198"/>
        <end position="216"/>
    </location>
</feature>
<dbReference type="EMBL" id="BJLP01000061">
    <property type="protein sequence ID" value="GEA82433.1"/>
    <property type="molecule type" value="Genomic_DNA"/>
</dbReference>
<dbReference type="Proteomes" id="UP000315842">
    <property type="component" value="Unassembled WGS sequence"/>
</dbReference>
<evidence type="ECO:0000256" key="3">
    <source>
        <dbReference type="ARBA" id="ARBA00022692"/>
    </source>
</evidence>
<keyword evidence="5 6" id="KW-0472">Membrane</keyword>
<sequence length="217" mass="21663">MTDASSVTTAAVLGAVAGLSVAVPVGPVAVLIVREALVRGRSAGLAAAGGVASVDLAYAMVAVLLGTQVSRLLTGHEQWLRVGGAVVLGVVGVAGILRWWRTQHTAVVPVPQDEPAREVDGGVLRVWARFFVVTALNPATALIFATVATGLAGRLVAGTGTLVAFAVGAGGASLAWQSGLALAGAWAGGRLGPRWHEWSAPLGSALVVVLAAGMVLG</sequence>
<evidence type="ECO:0000256" key="2">
    <source>
        <dbReference type="ARBA" id="ARBA00022475"/>
    </source>
</evidence>
<gene>
    <name evidence="7" type="ORF">CUD01_28770</name>
</gene>
<dbReference type="InterPro" id="IPR001123">
    <property type="entry name" value="LeuE-type"/>
</dbReference>
<dbReference type="AlphaFoldDB" id="A0A4Y3KEQ4"/>